<accession>A0A0A9BX10</accession>
<dbReference type="AlphaFoldDB" id="A0A0A9BX10"/>
<reference evidence="1" key="2">
    <citation type="journal article" date="2015" name="Data Brief">
        <title>Shoot transcriptome of the giant reed, Arundo donax.</title>
        <authorList>
            <person name="Barrero R.A."/>
            <person name="Guerrero F.D."/>
            <person name="Moolhuijzen P."/>
            <person name="Goolsby J.A."/>
            <person name="Tidwell J."/>
            <person name="Bellgard S.E."/>
            <person name="Bellgard M.I."/>
        </authorList>
    </citation>
    <scope>NUCLEOTIDE SEQUENCE</scope>
    <source>
        <tissue evidence="1">Shoot tissue taken approximately 20 cm above the soil surface</tissue>
    </source>
</reference>
<name>A0A0A9BX10_ARUDO</name>
<proteinExistence type="predicted"/>
<protein>
    <submittedName>
        <fullName evidence="1">Uncharacterized protein</fullName>
    </submittedName>
</protein>
<dbReference type="EMBL" id="GBRH01229321">
    <property type="protein sequence ID" value="JAD68574.1"/>
    <property type="molecule type" value="Transcribed_RNA"/>
</dbReference>
<reference evidence="1" key="1">
    <citation type="submission" date="2014-09" db="EMBL/GenBank/DDBJ databases">
        <authorList>
            <person name="Magalhaes I.L.F."/>
            <person name="Oliveira U."/>
            <person name="Santos F.R."/>
            <person name="Vidigal T.H.D.A."/>
            <person name="Brescovit A.D."/>
            <person name="Santos A.J."/>
        </authorList>
    </citation>
    <scope>NUCLEOTIDE SEQUENCE</scope>
    <source>
        <tissue evidence="1">Shoot tissue taken approximately 20 cm above the soil surface</tissue>
    </source>
</reference>
<evidence type="ECO:0000313" key="1">
    <source>
        <dbReference type="EMBL" id="JAD68574.1"/>
    </source>
</evidence>
<sequence length="125" mass="14153">MATAFIIAYVTKSLPCFINVPWLLSHLLVNHKVYFLMPDAKCNSSNFLAFSLKQPTTADISFRRHGKKLPSHTEQCPGHRLPASAWTLAEEPTSSCERSWERHFLSIFLRRFSPTPGSSASIPFM</sequence>
<organism evidence="1">
    <name type="scientific">Arundo donax</name>
    <name type="common">Giant reed</name>
    <name type="synonym">Donax arundinaceus</name>
    <dbReference type="NCBI Taxonomy" id="35708"/>
    <lineage>
        <taxon>Eukaryota</taxon>
        <taxon>Viridiplantae</taxon>
        <taxon>Streptophyta</taxon>
        <taxon>Embryophyta</taxon>
        <taxon>Tracheophyta</taxon>
        <taxon>Spermatophyta</taxon>
        <taxon>Magnoliopsida</taxon>
        <taxon>Liliopsida</taxon>
        <taxon>Poales</taxon>
        <taxon>Poaceae</taxon>
        <taxon>PACMAD clade</taxon>
        <taxon>Arundinoideae</taxon>
        <taxon>Arundineae</taxon>
        <taxon>Arundo</taxon>
    </lineage>
</organism>